<evidence type="ECO:0000256" key="6">
    <source>
        <dbReference type="SAM" id="Phobius"/>
    </source>
</evidence>
<evidence type="ECO:0000256" key="5">
    <source>
        <dbReference type="ARBA" id="ARBA00023136"/>
    </source>
</evidence>
<feature type="transmembrane region" description="Helical" evidence="6">
    <location>
        <begin position="144"/>
        <end position="166"/>
    </location>
</feature>
<feature type="domain" description="Major facilitator superfamily (MFS) profile" evidence="7">
    <location>
        <begin position="20"/>
        <end position="399"/>
    </location>
</feature>
<organism evidence="8">
    <name type="scientific">Bosea sp. NBC_00436</name>
    <dbReference type="NCBI Taxonomy" id="2969620"/>
    <lineage>
        <taxon>Bacteria</taxon>
        <taxon>Pseudomonadati</taxon>
        <taxon>Pseudomonadota</taxon>
        <taxon>Alphaproteobacteria</taxon>
        <taxon>Hyphomicrobiales</taxon>
        <taxon>Boseaceae</taxon>
        <taxon>Bosea</taxon>
    </lineage>
</organism>
<dbReference type="PROSITE" id="PS50850">
    <property type="entry name" value="MFS"/>
    <property type="match status" value="1"/>
</dbReference>
<keyword evidence="4 6" id="KW-1133">Transmembrane helix</keyword>
<evidence type="ECO:0000259" key="7">
    <source>
        <dbReference type="PROSITE" id="PS50850"/>
    </source>
</evidence>
<dbReference type="InterPro" id="IPR020846">
    <property type="entry name" value="MFS_dom"/>
</dbReference>
<evidence type="ECO:0000256" key="2">
    <source>
        <dbReference type="ARBA" id="ARBA00022475"/>
    </source>
</evidence>
<feature type="transmembrane region" description="Helical" evidence="6">
    <location>
        <begin position="115"/>
        <end position="132"/>
    </location>
</feature>
<feature type="transmembrane region" description="Helical" evidence="6">
    <location>
        <begin position="219"/>
        <end position="244"/>
    </location>
</feature>
<dbReference type="CDD" id="cd06174">
    <property type="entry name" value="MFS"/>
    <property type="match status" value="1"/>
</dbReference>
<proteinExistence type="predicted"/>
<reference evidence="8" key="1">
    <citation type="submission" date="2022-08" db="EMBL/GenBank/DDBJ databases">
        <title>Complete Genome Sequences of 2 Bosea sp. soil isolates.</title>
        <authorList>
            <person name="Alvarez Arevalo M."/>
            <person name="Sterndorff E.B."/>
            <person name="Faurdal D."/>
            <person name="Joergensen T.S."/>
            <person name="Weber T."/>
        </authorList>
    </citation>
    <scope>NUCLEOTIDE SEQUENCE</scope>
    <source>
        <strain evidence="8">NBC_00436</strain>
    </source>
</reference>
<keyword evidence="2" id="KW-1003">Cell membrane</keyword>
<feature type="transmembrane region" description="Helical" evidence="6">
    <location>
        <begin position="86"/>
        <end position="109"/>
    </location>
</feature>
<evidence type="ECO:0000256" key="3">
    <source>
        <dbReference type="ARBA" id="ARBA00022692"/>
    </source>
</evidence>
<feature type="transmembrane region" description="Helical" evidence="6">
    <location>
        <begin position="20"/>
        <end position="45"/>
    </location>
</feature>
<feature type="transmembrane region" description="Helical" evidence="6">
    <location>
        <begin position="172"/>
        <end position="193"/>
    </location>
</feature>
<gene>
    <name evidence="8" type="ORF">NWE54_24810</name>
</gene>
<dbReference type="InterPro" id="IPR050189">
    <property type="entry name" value="MFS_Efflux_Transporters"/>
</dbReference>
<protein>
    <submittedName>
        <fullName evidence="8">MFS transporter</fullName>
    </submittedName>
</protein>
<dbReference type="GO" id="GO:0005886">
    <property type="term" value="C:plasma membrane"/>
    <property type="evidence" value="ECO:0007669"/>
    <property type="project" value="UniProtKB-SubCell"/>
</dbReference>
<accession>A0A9E8CKH8</accession>
<dbReference type="PANTHER" id="PTHR43124:SF3">
    <property type="entry name" value="CHLORAMPHENICOL EFFLUX PUMP RV0191"/>
    <property type="match status" value="1"/>
</dbReference>
<feature type="transmembrane region" description="Helical" evidence="6">
    <location>
        <begin position="250"/>
        <end position="276"/>
    </location>
</feature>
<dbReference type="AlphaFoldDB" id="A0A9E8CKH8"/>
<sequence length="406" mass="41276">MRKIDETAERVVTARTDWWVVALVVTAGIAASLQIGKAAIAIPLLQAETGRDLAVLGWVSSIFAVLGLFGGVPVGALATRFGDRRILLLGLSLLAIGSALGAATAGLGTLLACRIVEGSGFLMVSVSGPALLRRCVGERDREIAMALWSCFMPAGMALAMLLGPLFDGWRAIWLGGAGFALAAGLAVALRVPASTAGAVVHWRQLAADAGSMFLTRGPVLLALCFALYAMMFFAVLSFLPVLLIERMHSSLAIAGLLSGLATAGNIVGNLIAGVLLARGVPRLMVLAAASFAMGLAAVFVFLPLLPPAGAFVAGILFATAGGFIPATLLSTAASLAPRPNLVPASIGLLMQGSNLGQVLGPAVVGLVISRIGWTGAAGLVAALALLAVLTSIGLRRDLTSLSAAKN</sequence>
<feature type="transmembrane region" description="Helical" evidence="6">
    <location>
        <begin position="283"/>
        <end position="302"/>
    </location>
</feature>
<dbReference type="InterPro" id="IPR036259">
    <property type="entry name" value="MFS_trans_sf"/>
</dbReference>
<keyword evidence="5 6" id="KW-0472">Membrane</keyword>
<name>A0A9E8CKH8_9HYPH</name>
<dbReference type="GO" id="GO:0022857">
    <property type="term" value="F:transmembrane transporter activity"/>
    <property type="evidence" value="ECO:0007669"/>
    <property type="project" value="InterPro"/>
</dbReference>
<dbReference type="InterPro" id="IPR011701">
    <property type="entry name" value="MFS"/>
</dbReference>
<dbReference type="SUPFAM" id="SSF103473">
    <property type="entry name" value="MFS general substrate transporter"/>
    <property type="match status" value="1"/>
</dbReference>
<dbReference type="Pfam" id="PF07690">
    <property type="entry name" value="MFS_1"/>
    <property type="match status" value="1"/>
</dbReference>
<feature type="transmembrane region" description="Helical" evidence="6">
    <location>
        <begin position="308"/>
        <end position="329"/>
    </location>
</feature>
<evidence type="ECO:0000313" key="8">
    <source>
        <dbReference type="EMBL" id="UZF86937.1"/>
    </source>
</evidence>
<comment type="subcellular location">
    <subcellularLocation>
        <location evidence="1">Cell membrane</location>
        <topology evidence="1">Multi-pass membrane protein</topology>
    </subcellularLocation>
</comment>
<evidence type="ECO:0000256" key="4">
    <source>
        <dbReference type="ARBA" id="ARBA00022989"/>
    </source>
</evidence>
<feature type="transmembrane region" description="Helical" evidence="6">
    <location>
        <begin position="371"/>
        <end position="394"/>
    </location>
</feature>
<feature type="transmembrane region" description="Helical" evidence="6">
    <location>
        <begin position="341"/>
        <end position="359"/>
    </location>
</feature>
<dbReference type="Gene3D" id="1.20.1250.20">
    <property type="entry name" value="MFS general substrate transporter like domains"/>
    <property type="match status" value="2"/>
</dbReference>
<keyword evidence="3 6" id="KW-0812">Transmembrane</keyword>
<dbReference type="PANTHER" id="PTHR43124">
    <property type="entry name" value="PURINE EFFLUX PUMP PBUE"/>
    <property type="match status" value="1"/>
</dbReference>
<feature type="transmembrane region" description="Helical" evidence="6">
    <location>
        <begin position="57"/>
        <end position="79"/>
    </location>
</feature>
<dbReference type="EMBL" id="CP102774">
    <property type="protein sequence ID" value="UZF86937.1"/>
    <property type="molecule type" value="Genomic_DNA"/>
</dbReference>
<evidence type="ECO:0000256" key="1">
    <source>
        <dbReference type="ARBA" id="ARBA00004651"/>
    </source>
</evidence>